<organism evidence="1">
    <name type="scientific">marine metagenome</name>
    <dbReference type="NCBI Taxonomy" id="408172"/>
    <lineage>
        <taxon>unclassified sequences</taxon>
        <taxon>metagenomes</taxon>
        <taxon>ecological metagenomes</taxon>
    </lineage>
</organism>
<protein>
    <submittedName>
        <fullName evidence="1">Uncharacterized protein</fullName>
    </submittedName>
</protein>
<reference evidence="1" key="1">
    <citation type="submission" date="2018-05" db="EMBL/GenBank/DDBJ databases">
        <authorList>
            <person name="Lanie J.A."/>
            <person name="Ng W.-L."/>
            <person name="Kazmierczak K.M."/>
            <person name="Andrzejewski T.M."/>
            <person name="Davidsen T.M."/>
            <person name="Wayne K.J."/>
            <person name="Tettelin H."/>
            <person name="Glass J.I."/>
            <person name="Rusch D."/>
            <person name="Podicherti R."/>
            <person name="Tsui H.-C.T."/>
            <person name="Winkler M.E."/>
        </authorList>
    </citation>
    <scope>NUCLEOTIDE SEQUENCE</scope>
</reference>
<evidence type="ECO:0000313" key="1">
    <source>
        <dbReference type="EMBL" id="SVC49269.1"/>
    </source>
</evidence>
<accession>A0A382MKB4</accession>
<gene>
    <name evidence="1" type="ORF">METZ01_LOCUS302123</name>
</gene>
<name>A0A382MKB4_9ZZZZ</name>
<dbReference type="AlphaFoldDB" id="A0A382MKB4"/>
<dbReference type="EMBL" id="UINC01094214">
    <property type="protein sequence ID" value="SVC49269.1"/>
    <property type="molecule type" value="Genomic_DNA"/>
</dbReference>
<sequence length="94" mass="11027">MKKKLITCIECNSNNVNKSIMAPNVSSSKKINNINYKFQKNIKKKIIEYQKFIKENCRYVGDRFAQEARSIHYNKKETKSIYGTVTTDEIDELN</sequence>
<feature type="non-terminal residue" evidence="1">
    <location>
        <position position="1"/>
    </location>
</feature>
<proteinExistence type="predicted"/>
<feature type="non-terminal residue" evidence="1">
    <location>
        <position position="94"/>
    </location>
</feature>
<dbReference type="InterPro" id="IPR009562">
    <property type="entry name" value="DUF1178"/>
</dbReference>
<dbReference type="Pfam" id="PF06676">
    <property type="entry name" value="DUF1178"/>
    <property type="match status" value="1"/>
</dbReference>